<name>A0A0H1RH61_9HYPH</name>
<dbReference type="InterPro" id="IPR036704">
    <property type="entry name" value="RraA/RraA-like_sf"/>
</dbReference>
<dbReference type="Gene3D" id="3.50.30.40">
    <property type="entry name" value="Ribonuclease E inhibitor RraA/RraA-like"/>
    <property type="match status" value="1"/>
</dbReference>
<protein>
    <recommendedName>
        <fullName evidence="2">Putative 4-hydroxy-4-methyl-2-oxoglutarate aldolase</fullName>
    </recommendedName>
    <alternativeName>
        <fullName evidence="3">Regulator of ribonuclease activity homolog</fullName>
    </alternativeName>
    <alternativeName>
        <fullName evidence="4">RraA-like protein</fullName>
    </alternativeName>
</protein>
<dbReference type="GO" id="GO:0016740">
    <property type="term" value="F:transferase activity"/>
    <property type="evidence" value="ECO:0007669"/>
    <property type="project" value="UniProtKB-KW"/>
</dbReference>
<dbReference type="PANTHER" id="PTHR33254">
    <property type="entry name" value="4-HYDROXY-4-METHYL-2-OXOGLUTARATE ALDOLASE 3-RELATED"/>
    <property type="match status" value="1"/>
</dbReference>
<organism evidence="6 7">
    <name type="scientific">Microvirga vignae</name>
    <dbReference type="NCBI Taxonomy" id="1225564"/>
    <lineage>
        <taxon>Bacteria</taxon>
        <taxon>Pseudomonadati</taxon>
        <taxon>Pseudomonadota</taxon>
        <taxon>Alphaproteobacteria</taxon>
        <taxon>Hyphomicrobiales</taxon>
        <taxon>Methylobacteriaceae</taxon>
        <taxon>Microvirga</taxon>
    </lineage>
</organism>
<dbReference type="EMBL" id="LCYG01000011">
    <property type="protein sequence ID" value="KLK94533.1"/>
    <property type="molecule type" value="Genomic_DNA"/>
</dbReference>
<feature type="binding site" evidence="5">
    <location>
        <position position="132"/>
    </location>
    <ligand>
        <name>substrate</name>
    </ligand>
</feature>
<dbReference type="PANTHER" id="PTHR33254:SF4">
    <property type="entry name" value="4-HYDROXY-4-METHYL-2-OXOGLUTARATE ALDOLASE 3-RELATED"/>
    <property type="match status" value="1"/>
</dbReference>
<dbReference type="InterPro" id="IPR005493">
    <property type="entry name" value="RraA/RraA-like"/>
</dbReference>
<keyword evidence="5" id="KW-0460">Magnesium</keyword>
<feature type="binding site" evidence="5">
    <location>
        <position position="133"/>
    </location>
    <ligand>
        <name>Mg(2+)</name>
        <dbReference type="ChEBI" id="CHEBI:18420"/>
    </ligand>
</feature>
<dbReference type="CDD" id="cd16841">
    <property type="entry name" value="RraA_family"/>
    <property type="match status" value="1"/>
</dbReference>
<evidence type="ECO:0000256" key="2">
    <source>
        <dbReference type="ARBA" id="ARBA00016549"/>
    </source>
</evidence>
<comment type="cofactor">
    <cofactor evidence="5">
        <name>Mg(2+)</name>
        <dbReference type="ChEBI" id="CHEBI:18420"/>
    </cofactor>
</comment>
<comment type="cofactor">
    <cofactor evidence="1">
        <name>a divalent metal cation</name>
        <dbReference type="ChEBI" id="CHEBI:60240"/>
    </cofactor>
</comment>
<dbReference type="Pfam" id="PF03737">
    <property type="entry name" value="RraA-like"/>
    <property type="match status" value="1"/>
</dbReference>
<dbReference type="SUPFAM" id="SSF89562">
    <property type="entry name" value="RraA-like"/>
    <property type="match status" value="1"/>
</dbReference>
<reference evidence="6 7" key="1">
    <citation type="submission" date="2015-05" db="EMBL/GenBank/DDBJ databases">
        <title>Draft genome sequence of Microvirga vignae strain BR3299, a novel nitrogen fixing bacteria isolated from Brazil semi-aired region.</title>
        <authorList>
            <person name="Zilli J.E."/>
            <person name="Passos S.R."/>
            <person name="Leite J."/>
            <person name="Baldani J.I."/>
            <person name="Xavier G.R."/>
            <person name="Rumjaneck N.G."/>
            <person name="Simoes-Araujo J.L."/>
        </authorList>
    </citation>
    <scope>NUCLEOTIDE SEQUENCE [LARGE SCALE GENOMIC DNA]</scope>
    <source>
        <strain evidence="6 7">BR3299</strain>
    </source>
</reference>
<proteinExistence type="predicted"/>
<keyword evidence="7" id="KW-1185">Reference proteome</keyword>
<accession>A0A0H1RH61</accession>
<evidence type="ECO:0000256" key="1">
    <source>
        <dbReference type="ARBA" id="ARBA00001968"/>
    </source>
</evidence>
<evidence type="ECO:0000313" key="6">
    <source>
        <dbReference type="EMBL" id="KLK94533.1"/>
    </source>
</evidence>
<dbReference type="GO" id="GO:0046872">
    <property type="term" value="F:metal ion binding"/>
    <property type="evidence" value="ECO:0007669"/>
    <property type="project" value="UniProtKB-KW"/>
</dbReference>
<dbReference type="AlphaFoldDB" id="A0A0H1RH61"/>
<keyword evidence="6" id="KW-0808">Transferase</keyword>
<evidence type="ECO:0000256" key="5">
    <source>
        <dbReference type="PIRSR" id="PIRSR605493-1"/>
    </source>
</evidence>
<evidence type="ECO:0000256" key="4">
    <source>
        <dbReference type="ARBA" id="ARBA00030169"/>
    </source>
</evidence>
<dbReference type="STRING" id="1225564.AA309_02875"/>
<evidence type="ECO:0000313" key="7">
    <source>
        <dbReference type="Proteomes" id="UP000035489"/>
    </source>
</evidence>
<dbReference type="Proteomes" id="UP000035489">
    <property type="component" value="Unassembled WGS sequence"/>
</dbReference>
<dbReference type="PATRIC" id="fig|1225564.3.peg.314"/>
<evidence type="ECO:0000256" key="3">
    <source>
        <dbReference type="ARBA" id="ARBA00029596"/>
    </source>
</evidence>
<keyword evidence="5" id="KW-0479">Metal-binding</keyword>
<comment type="caution">
    <text evidence="6">The sequence shown here is derived from an EMBL/GenBank/DDBJ whole genome shotgun (WGS) entry which is preliminary data.</text>
</comment>
<gene>
    <name evidence="6" type="ORF">AA309_02875</name>
</gene>
<sequence length="234" mass="25126">MEQLLSSEIFAALERVDTPTVCNAIELVLGRRTAEGFTTQPVLAAHPNLPAVVGYARTGMIRSSQPAQETPEAVRQRRLAYYRYVAAQPGPAVAVLQDGDPRPGLGAFWGEVNVAIHKGLGVRGVLTNGSMRDLGAIDPGFQILAGAISPSHAFVRIETYDCPVEVFGLTVRPGDLLHADRHGAVIIDPQIAAELPRAIDLVTRKEAPVLRAARSPGFTVENLIEAWGEAEDVH</sequence>
<dbReference type="OrthoDB" id="8912551at2"/>
<dbReference type="RefSeq" id="WP_047187483.1">
    <property type="nucleotide sequence ID" value="NZ_LCYG01000011.1"/>
</dbReference>